<dbReference type="PANTHER" id="PTHR30055">
    <property type="entry name" value="HTH-TYPE TRANSCRIPTIONAL REGULATOR RUTR"/>
    <property type="match status" value="1"/>
</dbReference>
<dbReference type="PRINTS" id="PR00455">
    <property type="entry name" value="HTHTETR"/>
</dbReference>
<keyword evidence="2 4" id="KW-0238">DNA-binding</keyword>
<dbReference type="PANTHER" id="PTHR30055:SF234">
    <property type="entry name" value="HTH-TYPE TRANSCRIPTIONAL REGULATOR BETI"/>
    <property type="match status" value="1"/>
</dbReference>
<dbReference type="Proteomes" id="UP000800303">
    <property type="component" value="Unassembled WGS sequence"/>
</dbReference>
<dbReference type="InterPro" id="IPR036271">
    <property type="entry name" value="Tet_transcr_reg_TetR-rel_C_sf"/>
</dbReference>
<evidence type="ECO:0000256" key="4">
    <source>
        <dbReference type="PROSITE-ProRule" id="PRU00335"/>
    </source>
</evidence>
<dbReference type="InterPro" id="IPR050109">
    <property type="entry name" value="HTH-type_TetR-like_transc_reg"/>
</dbReference>
<dbReference type="EMBL" id="JAAFGS010000008">
    <property type="protein sequence ID" value="NGZ77464.1"/>
    <property type="molecule type" value="Genomic_DNA"/>
</dbReference>
<accession>A0ABX0FBN3</accession>
<keyword evidence="3" id="KW-0804">Transcription</keyword>
<feature type="DNA-binding region" description="H-T-H motif" evidence="4">
    <location>
        <begin position="25"/>
        <end position="44"/>
    </location>
</feature>
<feature type="domain" description="HTH tetR-type" evidence="5">
    <location>
        <begin position="2"/>
        <end position="62"/>
    </location>
</feature>
<keyword evidence="7" id="KW-1185">Reference proteome</keyword>
<proteinExistence type="predicted"/>
<protein>
    <submittedName>
        <fullName evidence="6">TetR/AcrR family transcriptional regulator</fullName>
    </submittedName>
</protein>
<dbReference type="SUPFAM" id="SSF46689">
    <property type="entry name" value="Homeodomain-like"/>
    <property type="match status" value="1"/>
</dbReference>
<evidence type="ECO:0000256" key="1">
    <source>
        <dbReference type="ARBA" id="ARBA00023015"/>
    </source>
</evidence>
<evidence type="ECO:0000313" key="6">
    <source>
        <dbReference type="EMBL" id="NGZ77464.1"/>
    </source>
</evidence>
<dbReference type="InterPro" id="IPR009057">
    <property type="entry name" value="Homeodomain-like_sf"/>
</dbReference>
<sequence length="203" mass="22938">MSGKRERVVEAASALFFEYGIAETGMERIAEAASVSKMTLYNYFNNKEGLLREVMDRMIRKAEADIDRVLGEETDPFEALLRLRHEASYAAVSDVFVRDLLDGYPDIAAELMELETKNMAGKVERIIFQSQQSGMLRKDVSPHVMYVFMMAVKDYLSRPGTWNGMPDVRAASEQVLSLMYGGILSEEYRKEAKTRDPGENGTP</sequence>
<gene>
    <name evidence="6" type="ORF">GYN08_19420</name>
</gene>
<dbReference type="PROSITE" id="PS50977">
    <property type="entry name" value="HTH_TETR_2"/>
    <property type="match status" value="1"/>
</dbReference>
<dbReference type="RefSeq" id="WP_166277871.1">
    <property type="nucleotide sequence ID" value="NZ_JAAFGS010000008.1"/>
</dbReference>
<evidence type="ECO:0000259" key="5">
    <source>
        <dbReference type="PROSITE" id="PS50977"/>
    </source>
</evidence>
<dbReference type="InterPro" id="IPR001647">
    <property type="entry name" value="HTH_TetR"/>
</dbReference>
<organism evidence="6 7">
    <name type="scientific">Saccharibacillus alkalitolerans</name>
    <dbReference type="NCBI Taxonomy" id="2705290"/>
    <lineage>
        <taxon>Bacteria</taxon>
        <taxon>Bacillati</taxon>
        <taxon>Bacillota</taxon>
        <taxon>Bacilli</taxon>
        <taxon>Bacillales</taxon>
        <taxon>Paenibacillaceae</taxon>
        <taxon>Saccharibacillus</taxon>
    </lineage>
</organism>
<evidence type="ECO:0000256" key="3">
    <source>
        <dbReference type="ARBA" id="ARBA00023163"/>
    </source>
</evidence>
<dbReference type="SUPFAM" id="SSF48498">
    <property type="entry name" value="Tetracyclin repressor-like, C-terminal domain"/>
    <property type="match status" value="1"/>
</dbReference>
<evidence type="ECO:0000256" key="2">
    <source>
        <dbReference type="ARBA" id="ARBA00023125"/>
    </source>
</evidence>
<comment type="caution">
    <text evidence="6">The sequence shown here is derived from an EMBL/GenBank/DDBJ whole genome shotgun (WGS) entry which is preliminary data.</text>
</comment>
<dbReference type="Pfam" id="PF00440">
    <property type="entry name" value="TetR_N"/>
    <property type="match status" value="1"/>
</dbReference>
<keyword evidence="1" id="KW-0805">Transcription regulation</keyword>
<dbReference type="Gene3D" id="1.10.357.10">
    <property type="entry name" value="Tetracycline Repressor, domain 2"/>
    <property type="match status" value="1"/>
</dbReference>
<name>A0ABX0FBN3_9BACL</name>
<evidence type="ECO:0000313" key="7">
    <source>
        <dbReference type="Proteomes" id="UP000800303"/>
    </source>
</evidence>
<reference evidence="6 7" key="1">
    <citation type="submission" date="2020-01" db="EMBL/GenBank/DDBJ databases">
        <title>Polyphasic characterisation and genomic insights into a novel alkali tolerant bacterium VR-M41.</title>
        <authorList>
            <person name="Vemuluri V.R."/>
        </authorList>
    </citation>
    <scope>NUCLEOTIDE SEQUENCE [LARGE SCALE GENOMIC DNA]</scope>
    <source>
        <strain evidence="6 7">VR-M41</strain>
    </source>
</reference>